<evidence type="ECO:0000259" key="2">
    <source>
        <dbReference type="PROSITE" id="PS51186"/>
    </source>
</evidence>
<feature type="compositionally biased region" description="Polar residues" evidence="1">
    <location>
        <begin position="268"/>
        <end position="288"/>
    </location>
</feature>
<dbReference type="Gene3D" id="3.40.630.30">
    <property type="match status" value="1"/>
</dbReference>
<dbReference type="SUPFAM" id="SSF55729">
    <property type="entry name" value="Acyl-CoA N-acyltransferases (Nat)"/>
    <property type="match status" value="1"/>
</dbReference>
<dbReference type="InterPro" id="IPR016181">
    <property type="entry name" value="Acyl_CoA_acyltransferase"/>
</dbReference>
<evidence type="ECO:0000256" key="1">
    <source>
        <dbReference type="SAM" id="MobiDB-lite"/>
    </source>
</evidence>
<dbReference type="EMBL" id="WVTA01000013">
    <property type="protein sequence ID" value="KAK3202713.1"/>
    <property type="molecule type" value="Genomic_DNA"/>
</dbReference>
<organism evidence="3 4">
    <name type="scientific">Pseudopithomyces chartarum</name>
    <dbReference type="NCBI Taxonomy" id="1892770"/>
    <lineage>
        <taxon>Eukaryota</taxon>
        <taxon>Fungi</taxon>
        <taxon>Dikarya</taxon>
        <taxon>Ascomycota</taxon>
        <taxon>Pezizomycotina</taxon>
        <taxon>Dothideomycetes</taxon>
        <taxon>Pleosporomycetidae</taxon>
        <taxon>Pleosporales</taxon>
        <taxon>Massarineae</taxon>
        <taxon>Didymosphaeriaceae</taxon>
        <taxon>Pseudopithomyces</taxon>
    </lineage>
</organism>
<protein>
    <recommendedName>
        <fullName evidence="2">N-acetyltransferase domain-containing protein</fullName>
    </recommendedName>
</protein>
<dbReference type="PANTHER" id="PTHR42791:SF1">
    <property type="entry name" value="N-ACETYLTRANSFERASE DOMAIN-CONTAINING PROTEIN"/>
    <property type="match status" value="1"/>
</dbReference>
<feature type="compositionally biased region" description="Polar residues" evidence="1">
    <location>
        <begin position="332"/>
        <end position="358"/>
    </location>
</feature>
<feature type="region of interest" description="Disordered" evidence="1">
    <location>
        <begin position="324"/>
        <end position="362"/>
    </location>
</feature>
<feature type="domain" description="N-acetyltransferase" evidence="2">
    <location>
        <begin position="104"/>
        <end position="235"/>
    </location>
</feature>
<feature type="region of interest" description="Disordered" evidence="1">
    <location>
        <begin position="440"/>
        <end position="466"/>
    </location>
</feature>
<comment type="caution">
    <text evidence="3">The sequence shown here is derived from an EMBL/GenBank/DDBJ whole genome shotgun (WGS) entry which is preliminary data.</text>
</comment>
<feature type="region of interest" description="Disordered" evidence="1">
    <location>
        <begin position="266"/>
        <end position="288"/>
    </location>
</feature>
<accession>A0AAN6LQT7</accession>
<evidence type="ECO:0000313" key="4">
    <source>
        <dbReference type="Proteomes" id="UP001280581"/>
    </source>
</evidence>
<dbReference type="PANTHER" id="PTHR42791">
    <property type="entry name" value="GNAT FAMILY ACETYLTRANSFERASE"/>
    <property type="match status" value="1"/>
</dbReference>
<sequence>MAPTLAALRLDLDPSLPLNAKSPTSLSLPGLARSLLHLLHPGSSSPAVVVPPLPDGVRVVTLGEYKLAAACLAEAFAEDEVVRYPIDVPDREGWSEEERWGLHVEILEMPPSTTIDDLSTLFLSGMWRLHYRLSPEGKRRFFNEFLPLLHDTKAATLGARDPRSWYLVYIGACARGRGKGNASKLIRHVMAQADRDGVPIYLESSNERNPPIYRRFGFETRPSKDRPLIACQRIESPAPALKRLNPWPPSCPAATALMAPMPPLQRRYSVTGQTPPDNSVPKQQHSPKLQALDTSVQSTPSCGLCDPGPDAAAANHEEGLDHAIVASDRGRTISNQTTTRVASKRSATQLPSPNTPTSHELPPKIARLGLESPDMDEDLYEDVEVDAEADVDADVDEGVFTDMHIDTDMDTDTDQPWTLQKTAPSATPFHLTTLSAPSSFDSDSQYDSGVESLALTPPASTPEPTSHIPTTFLTLPPELRHQIYLHLPDLVLPYPLIYCLSTFTNNVQHPLASVNRLIRQEALAIFYSYNTWTIKLEFKLMYEAFQDWIIRLGNGASLLRLVTIAVRGKLFKPRTSHANANLHATNVAHGNANAVTNGMPNPITHVPHVPGMPVFALAIEQYSPPDGDAMFSIDLSEKFPGGKVALVRNEGTGEAGEAAVGWLRKKVRVLWEKRRTGKLNGQDWVDLVDGFLRFAGWS</sequence>
<reference evidence="3 4" key="1">
    <citation type="submission" date="2021-02" db="EMBL/GenBank/DDBJ databases">
        <title>Genome assembly of Pseudopithomyces chartarum.</title>
        <authorList>
            <person name="Jauregui R."/>
            <person name="Singh J."/>
            <person name="Voisey C."/>
        </authorList>
    </citation>
    <scope>NUCLEOTIDE SEQUENCE [LARGE SCALE GENOMIC DNA]</scope>
    <source>
        <strain evidence="3 4">AGR01</strain>
    </source>
</reference>
<dbReference type="InterPro" id="IPR000182">
    <property type="entry name" value="GNAT_dom"/>
</dbReference>
<evidence type="ECO:0000313" key="3">
    <source>
        <dbReference type="EMBL" id="KAK3202713.1"/>
    </source>
</evidence>
<dbReference type="Proteomes" id="UP001280581">
    <property type="component" value="Unassembled WGS sequence"/>
</dbReference>
<name>A0AAN6LQT7_9PLEO</name>
<dbReference type="GO" id="GO:0016747">
    <property type="term" value="F:acyltransferase activity, transferring groups other than amino-acyl groups"/>
    <property type="evidence" value="ECO:0007669"/>
    <property type="project" value="InterPro"/>
</dbReference>
<keyword evidence="4" id="KW-1185">Reference proteome</keyword>
<dbReference type="AlphaFoldDB" id="A0AAN6LQT7"/>
<gene>
    <name evidence="3" type="ORF">GRF29_154g462674</name>
</gene>
<dbReference type="InterPro" id="IPR052523">
    <property type="entry name" value="Trichothecene_AcTrans"/>
</dbReference>
<dbReference type="PROSITE" id="PS51186">
    <property type="entry name" value="GNAT"/>
    <property type="match status" value="1"/>
</dbReference>
<proteinExistence type="predicted"/>